<dbReference type="GO" id="GO:0003677">
    <property type="term" value="F:DNA binding"/>
    <property type="evidence" value="ECO:0007669"/>
    <property type="project" value="InterPro"/>
</dbReference>
<dbReference type="EMBL" id="CP017982">
    <property type="protein sequence ID" value="AYE61987.1"/>
    <property type="molecule type" value="Genomic_DNA"/>
</dbReference>
<organism evidence="1 2">
    <name type="scientific">Lactobacillus helveticus</name>
    <name type="common">Lactobacillus suntoryeus</name>
    <dbReference type="NCBI Taxonomy" id="1587"/>
    <lineage>
        <taxon>Bacteria</taxon>
        <taxon>Bacillati</taxon>
        <taxon>Bacillota</taxon>
        <taxon>Bacilli</taxon>
        <taxon>Lactobacillales</taxon>
        <taxon>Lactobacillaceae</taxon>
        <taxon>Lactobacillus</taxon>
    </lineage>
</organism>
<dbReference type="InterPro" id="IPR010982">
    <property type="entry name" value="Lambda_DNA-bd_dom_sf"/>
</dbReference>
<sequence length="80" mass="9418">MKLTENQVIAIKRKRGELDMSIRGLEKATGVSRWTLIDIFKHDHRNVNSKTFKKLNDWLINQYEIATHSVHPTKEMVKND</sequence>
<protein>
    <submittedName>
        <fullName evidence="1">Uncharacterized protein</fullName>
    </submittedName>
</protein>
<accession>A0A386RF44</accession>
<reference evidence="1 2" key="1">
    <citation type="submission" date="2016-10" db="EMBL/GenBank/DDBJ databases">
        <title>Complete genomic sequencing of Lactobacillus helveticus LH99 and comparative genome analysis.</title>
        <authorList>
            <person name="Li N."/>
            <person name="You C."/>
            <person name="Liu Z."/>
        </authorList>
    </citation>
    <scope>NUCLEOTIDE SEQUENCE [LARGE SCALE GENOMIC DNA]</scope>
    <source>
        <strain evidence="1 2">LH99</strain>
    </source>
</reference>
<dbReference type="RefSeq" id="WP_120357565.1">
    <property type="nucleotide sequence ID" value="NZ_CP017982.1"/>
</dbReference>
<proteinExistence type="predicted"/>
<evidence type="ECO:0000313" key="2">
    <source>
        <dbReference type="Proteomes" id="UP000267794"/>
    </source>
</evidence>
<dbReference type="Proteomes" id="UP000267794">
    <property type="component" value="Chromosome"/>
</dbReference>
<name>A0A386RF44_LACHE</name>
<dbReference type="AlphaFoldDB" id="A0A386RF44"/>
<evidence type="ECO:0000313" key="1">
    <source>
        <dbReference type="EMBL" id="AYE61987.1"/>
    </source>
</evidence>
<gene>
    <name evidence="1" type="ORF">BC335_1573</name>
</gene>
<dbReference type="SUPFAM" id="SSF47413">
    <property type="entry name" value="lambda repressor-like DNA-binding domains"/>
    <property type="match status" value="1"/>
</dbReference>